<accession>A0A411BCC2</accession>
<protein>
    <submittedName>
        <fullName evidence="1">Uncharacterized protein</fullName>
    </submittedName>
</protein>
<evidence type="ECO:0000313" key="2">
    <source>
        <dbReference type="Proteomes" id="UP000290716"/>
    </source>
</evidence>
<keyword evidence="2" id="KW-1185">Reference proteome</keyword>
<sequence length="101" mass="11883">MKPSHLYFPVIHWPTPQIESGYYIMTNSEIYHASMHYHDLRARPGHAKQKAFWVAELRLRRAVVNHQIIMNRKNDKSPLLADSYLELRTAYEQAKQHVIGA</sequence>
<proteinExistence type="predicted"/>
<evidence type="ECO:0000313" key="1">
    <source>
        <dbReference type="EMBL" id="QAX99271.1"/>
    </source>
</evidence>
<name>A0A411BCC2_9CAUD</name>
<gene>
    <name evidence="1" type="ORF">SeSz1_89</name>
</gene>
<dbReference type="EMBL" id="MH791405">
    <property type="protein sequence ID" value="QAX99271.1"/>
    <property type="molecule type" value="Genomic_DNA"/>
</dbReference>
<dbReference type="Proteomes" id="UP000290716">
    <property type="component" value="Segment"/>
</dbReference>
<reference evidence="1 2" key="1">
    <citation type="submission" date="2018-08" db="EMBL/GenBank/DDBJ databases">
        <title>SeSz_1, Complete genome sequences of 3 novel enterobacteria, Pakpunavirus like phages.</title>
        <authorList>
            <person name="Yuan S."/>
            <person name="Ma Y."/>
            <person name="Liu Q."/>
        </authorList>
    </citation>
    <scope>NUCLEOTIDE SEQUENCE [LARGE SCALE GENOMIC DNA]</scope>
</reference>
<organism evidence="1 2">
    <name type="scientific">Salmonella phage SeSz-1</name>
    <dbReference type="NCBI Taxonomy" id="2419752"/>
    <lineage>
        <taxon>Viruses</taxon>
        <taxon>Duplodnaviria</taxon>
        <taxon>Heunggongvirae</taxon>
        <taxon>Uroviricota</taxon>
        <taxon>Caudoviricetes</taxon>
        <taxon>Pantevenvirales</taxon>
        <taxon>Ackermannviridae</taxon>
        <taxon>Cvivirinae</taxon>
        <taxon>Kuttervirus</taxon>
        <taxon>Kuttervirus SeSz1</taxon>
    </lineage>
</organism>